<dbReference type="GO" id="GO:0004252">
    <property type="term" value="F:serine-type endopeptidase activity"/>
    <property type="evidence" value="ECO:0007669"/>
    <property type="project" value="InterPro"/>
</dbReference>
<keyword evidence="6 7" id="KW-0472">Membrane</keyword>
<feature type="transmembrane region" description="Helical" evidence="7">
    <location>
        <begin position="222"/>
        <end position="239"/>
    </location>
</feature>
<name>A0A290YYP2_9PSEU</name>
<dbReference type="PANTHER" id="PTHR43731:SF14">
    <property type="entry name" value="PRESENILIN-ASSOCIATED RHOMBOID-LIKE PROTEIN, MITOCHONDRIAL"/>
    <property type="match status" value="1"/>
</dbReference>
<feature type="transmembrane region" description="Helical" evidence="7">
    <location>
        <begin position="172"/>
        <end position="190"/>
    </location>
</feature>
<feature type="transmembrane region" description="Helical" evidence="7">
    <location>
        <begin position="140"/>
        <end position="160"/>
    </location>
</feature>
<keyword evidence="3 7" id="KW-0812">Transmembrane</keyword>
<dbReference type="InterPro" id="IPR050925">
    <property type="entry name" value="Rhomboid_protease_S54"/>
</dbReference>
<keyword evidence="9" id="KW-0645">Protease</keyword>
<evidence type="ECO:0000313" key="9">
    <source>
        <dbReference type="EMBL" id="ATE51877.1"/>
    </source>
</evidence>
<dbReference type="CDD" id="cd19756">
    <property type="entry name" value="Bbox2"/>
    <property type="match status" value="1"/>
</dbReference>
<feature type="domain" description="Peptidase S54 rhomboid" evidence="8">
    <location>
        <begin position="131"/>
        <end position="262"/>
    </location>
</feature>
<reference evidence="9" key="1">
    <citation type="submission" date="2017-09" db="EMBL/GenBank/DDBJ databases">
        <title>Complete Genome Sequence of ansamitocin-producing Bacterium Actinosynnema pretiosum X47.</title>
        <authorList>
            <person name="Cao G."/>
            <person name="Zong G."/>
            <person name="Zhong C."/>
            <person name="Fu J."/>
        </authorList>
    </citation>
    <scope>NUCLEOTIDE SEQUENCE [LARGE SCALE GENOMIC DNA]</scope>
    <source>
        <strain evidence="9">X47</strain>
    </source>
</reference>
<keyword evidence="4" id="KW-0378">Hydrolase</keyword>
<organism evidence="9 10">
    <name type="scientific">Actinosynnema pretiosum</name>
    <dbReference type="NCBI Taxonomy" id="42197"/>
    <lineage>
        <taxon>Bacteria</taxon>
        <taxon>Bacillati</taxon>
        <taxon>Actinomycetota</taxon>
        <taxon>Actinomycetes</taxon>
        <taxon>Pseudonocardiales</taxon>
        <taxon>Pseudonocardiaceae</taxon>
        <taxon>Actinosynnema</taxon>
    </lineage>
</organism>
<protein>
    <submittedName>
        <fullName evidence="9">Rhomboid family intramembrane serine protease</fullName>
    </submittedName>
</protein>
<dbReference type="AlphaFoldDB" id="A0A290YYP2"/>
<comment type="similarity">
    <text evidence="2">Belongs to the peptidase S54 family.</text>
</comment>
<dbReference type="GO" id="GO:0016020">
    <property type="term" value="C:membrane"/>
    <property type="evidence" value="ECO:0007669"/>
    <property type="project" value="UniProtKB-SubCell"/>
</dbReference>
<dbReference type="InterPro" id="IPR022764">
    <property type="entry name" value="Peptidase_S54_rhomboid_dom"/>
</dbReference>
<evidence type="ECO:0000313" key="10">
    <source>
        <dbReference type="Proteomes" id="UP000218505"/>
    </source>
</evidence>
<feature type="transmembrane region" description="Helical" evidence="7">
    <location>
        <begin position="83"/>
        <end position="103"/>
    </location>
</feature>
<evidence type="ECO:0000256" key="6">
    <source>
        <dbReference type="ARBA" id="ARBA00023136"/>
    </source>
</evidence>
<evidence type="ECO:0000256" key="5">
    <source>
        <dbReference type="ARBA" id="ARBA00022989"/>
    </source>
</evidence>
<evidence type="ECO:0000256" key="3">
    <source>
        <dbReference type="ARBA" id="ARBA00022692"/>
    </source>
</evidence>
<dbReference type="EMBL" id="CP023445">
    <property type="protein sequence ID" value="ATE51877.1"/>
    <property type="molecule type" value="Genomic_DNA"/>
</dbReference>
<dbReference type="PANTHER" id="PTHR43731">
    <property type="entry name" value="RHOMBOID PROTEASE"/>
    <property type="match status" value="1"/>
</dbReference>
<feature type="transmembrane region" description="Helical" evidence="7">
    <location>
        <begin position="196"/>
        <end position="215"/>
    </location>
</feature>
<evidence type="ECO:0000259" key="8">
    <source>
        <dbReference type="Pfam" id="PF01694"/>
    </source>
</evidence>
<accession>A0A290YYP2</accession>
<proteinExistence type="inferred from homology"/>
<dbReference type="KEGG" id="apre:CNX65_00075"/>
<dbReference type="InterPro" id="IPR035952">
    <property type="entry name" value="Rhomboid-like_sf"/>
</dbReference>
<dbReference type="Proteomes" id="UP000218505">
    <property type="component" value="Chromosome"/>
</dbReference>
<evidence type="ECO:0000256" key="1">
    <source>
        <dbReference type="ARBA" id="ARBA00004141"/>
    </source>
</evidence>
<evidence type="ECO:0000256" key="7">
    <source>
        <dbReference type="SAM" id="Phobius"/>
    </source>
</evidence>
<feature type="transmembrane region" description="Helical" evidence="7">
    <location>
        <begin position="276"/>
        <end position="297"/>
    </location>
</feature>
<keyword evidence="5 7" id="KW-1133">Transmembrane helix</keyword>
<keyword evidence="10" id="KW-1185">Reference proteome</keyword>
<dbReference type="SUPFAM" id="SSF144091">
    <property type="entry name" value="Rhomboid-like"/>
    <property type="match status" value="1"/>
</dbReference>
<dbReference type="Gene3D" id="1.20.1540.10">
    <property type="entry name" value="Rhomboid-like"/>
    <property type="match status" value="1"/>
</dbReference>
<feature type="transmembrane region" description="Helical" evidence="7">
    <location>
        <begin position="245"/>
        <end position="264"/>
    </location>
</feature>
<evidence type="ECO:0000256" key="4">
    <source>
        <dbReference type="ARBA" id="ARBA00022801"/>
    </source>
</evidence>
<dbReference type="GO" id="GO:0006508">
    <property type="term" value="P:proteolysis"/>
    <property type="evidence" value="ECO:0007669"/>
    <property type="project" value="UniProtKB-KW"/>
</dbReference>
<comment type="subcellular location">
    <subcellularLocation>
        <location evidence="1">Membrane</location>
        <topology evidence="1">Multi-pass membrane protein</topology>
    </subcellularLocation>
</comment>
<sequence>MAGTPVPPGGPIGAQPGQAACARHPDRATGLLCARCERPACPDCLREAAVGFQCVDCVTEGARTTRQARTVEGATHASTGRRLLVVPVLIVVNLALFALTAYLGGGVTDRDVFQSGVTQEGALVPYFVALGEWWRLVTSGFLHLGVTHIGLNMASLYILGRDLEPVLGRARFLAVYLLSLLGGSASVYLFEEVVSLTAGASGAIYGLMGSLLVVLLRRRLNATPVLAIIAINVFLSFSLPNISILGHLGGIAVGAAVTAALVYAPRGPQRVRWQAGAVVAFAVALVVLTAVRTAVLVG</sequence>
<evidence type="ECO:0000256" key="2">
    <source>
        <dbReference type="ARBA" id="ARBA00009045"/>
    </source>
</evidence>
<dbReference type="Pfam" id="PF01694">
    <property type="entry name" value="Rhomboid"/>
    <property type="match status" value="1"/>
</dbReference>
<gene>
    <name evidence="9" type="ORF">CNX65_00075</name>
</gene>